<gene>
    <name evidence="4" type="ORF">QQS21_011808</name>
</gene>
<feature type="compositionally biased region" description="Low complexity" evidence="2">
    <location>
        <begin position="1"/>
        <end position="30"/>
    </location>
</feature>
<feature type="compositionally biased region" description="Basic and acidic residues" evidence="2">
    <location>
        <begin position="469"/>
        <end position="481"/>
    </location>
</feature>
<organism evidence="4 5">
    <name type="scientific">Conoideocrella luteorostrata</name>
    <dbReference type="NCBI Taxonomy" id="1105319"/>
    <lineage>
        <taxon>Eukaryota</taxon>
        <taxon>Fungi</taxon>
        <taxon>Dikarya</taxon>
        <taxon>Ascomycota</taxon>
        <taxon>Pezizomycotina</taxon>
        <taxon>Sordariomycetes</taxon>
        <taxon>Hypocreomycetidae</taxon>
        <taxon>Hypocreales</taxon>
        <taxon>Clavicipitaceae</taxon>
        <taxon>Conoideocrella</taxon>
    </lineage>
</organism>
<reference evidence="4" key="1">
    <citation type="submission" date="2023-06" db="EMBL/GenBank/DDBJ databases">
        <title>Conoideocrella luteorostrata (Hypocreales: Clavicipitaceae), a potential biocontrol fungus for elongate hemlock scale in United States Christmas tree production areas.</title>
        <authorList>
            <person name="Barrett H."/>
            <person name="Lovett B."/>
            <person name="Macias A.M."/>
            <person name="Stajich J.E."/>
            <person name="Kasson M.T."/>
        </authorList>
    </citation>
    <scope>NUCLEOTIDE SEQUENCE</scope>
    <source>
        <strain evidence="4">ARSEF 14590</strain>
    </source>
</reference>
<keyword evidence="5" id="KW-1185">Reference proteome</keyword>
<sequence length="481" mass="54092">MSVPVSRLSRLSLEEMPPMTRSSARAASRATPVQALDHSNSSSDGESDYGNASDYDDDEPTTVKSPTRLLYNLDQLSEPRRVAVRDTFKEPPIIALQRCRRIGNTYAFQMTELVTRSVRIRAPDGGDGASPRLSCSCEQEDRAPCRHLVWLLDQLLKETLYHHDGSKPLRMTDHGYAEEMGDPFQNISDFHLDVLADGLHCQVVNPELYSEDELDYHRVLEARELLASVYSKPPEEFRPDIFNHPVMDEDVLKNSDLDCTVFRMLLDNPHLFHYFLSLSRPSDPIDNVFRKLSQRVDRVLRELNALPFATTVSSPISGHHSSDSTGQKVPRDIAWAARHLLGIVGLIRSSIYTRDRPLKSSEALSAVHTLVHILASVVDHNGRDTSTGVAHNDSSLYSRLIGDCREADFVIAELGLLPEAASHVVDRLEAISERIGPLGVPVAYMEKFNNLLRRLRTSSTSVGIKRQLPQKENDREPKRMK</sequence>
<dbReference type="AlphaFoldDB" id="A0AAJ0FVH1"/>
<feature type="domain" description="SWIM-type" evidence="3">
    <location>
        <begin position="116"/>
        <end position="156"/>
    </location>
</feature>
<comment type="caution">
    <text evidence="4">The sequence shown here is derived from an EMBL/GenBank/DDBJ whole genome shotgun (WGS) entry which is preliminary data.</text>
</comment>
<protein>
    <recommendedName>
        <fullName evidence="3">SWIM-type domain-containing protein</fullName>
    </recommendedName>
</protein>
<evidence type="ECO:0000313" key="4">
    <source>
        <dbReference type="EMBL" id="KAK2590505.1"/>
    </source>
</evidence>
<proteinExistence type="predicted"/>
<accession>A0AAJ0FVH1</accession>
<dbReference type="EMBL" id="JASWJB010000429">
    <property type="protein sequence ID" value="KAK2590505.1"/>
    <property type="molecule type" value="Genomic_DNA"/>
</dbReference>
<dbReference type="Proteomes" id="UP001251528">
    <property type="component" value="Unassembled WGS sequence"/>
</dbReference>
<evidence type="ECO:0000256" key="1">
    <source>
        <dbReference type="PROSITE-ProRule" id="PRU00325"/>
    </source>
</evidence>
<dbReference type="InterPro" id="IPR007527">
    <property type="entry name" value="Znf_SWIM"/>
</dbReference>
<dbReference type="PROSITE" id="PS50966">
    <property type="entry name" value="ZF_SWIM"/>
    <property type="match status" value="1"/>
</dbReference>
<evidence type="ECO:0000313" key="5">
    <source>
        <dbReference type="Proteomes" id="UP001251528"/>
    </source>
</evidence>
<feature type="region of interest" description="Disordered" evidence="2">
    <location>
        <begin position="462"/>
        <end position="481"/>
    </location>
</feature>
<evidence type="ECO:0000256" key="2">
    <source>
        <dbReference type="SAM" id="MobiDB-lite"/>
    </source>
</evidence>
<evidence type="ECO:0000259" key="3">
    <source>
        <dbReference type="PROSITE" id="PS50966"/>
    </source>
</evidence>
<feature type="region of interest" description="Disordered" evidence="2">
    <location>
        <begin position="1"/>
        <end position="67"/>
    </location>
</feature>
<name>A0AAJ0FVH1_9HYPO</name>
<keyword evidence="1" id="KW-0863">Zinc-finger</keyword>
<dbReference type="GO" id="GO:0008270">
    <property type="term" value="F:zinc ion binding"/>
    <property type="evidence" value="ECO:0007669"/>
    <property type="project" value="UniProtKB-KW"/>
</dbReference>
<keyword evidence="1" id="KW-0479">Metal-binding</keyword>
<keyword evidence="1" id="KW-0862">Zinc</keyword>